<dbReference type="NCBIfam" id="TIGR03467">
    <property type="entry name" value="HpnE"/>
    <property type="match status" value="1"/>
</dbReference>
<dbReference type="PRINTS" id="PR00420">
    <property type="entry name" value="RNGMNOXGNASE"/>
</dbReference>
<dbReference type="EMBL" id="PQWB01000012">
    <property type="protein sequence ID" value="POZ63397.1"/>
    <property type="molecule type" value="Genomic_DNA"/>
</dbReference>
<dbReference type="OrthoDB" id="7849608at2"/>
<gene>
    <name evidence="2" type="ORF">C2I19_03335</name>
</gene>
<feature type="domain" description="Amine oxidase" evidence="1">
    <location>
        <begin position="13"/>
        <end position="414"/>
    </location>
</feature>
<evidence type="ECO:0000313" key="2">
    <source>
        <dbReference type="EMBL" id="POZ63397.1"/>
    </source>
</evidence>
<sequence length="423" mass="45864">MKPRVAVVGAGWAGLAAAVELAGQADVTVYEAGREPGGRARRGGKEGDRFDNGQHILLGAYAECLRLMRTVGVEPERALRRLSMQWLREGGLRMRCPRLPAPLHVALGLALADGLAWLDKWRLARALRSLQNTGYRLARDVSVEVWLAEQGQSAALRRDFWRPLVASALNTPLERASMRVLAAVLRDSLGASRESSDLLLPAVDLSELFPAPAWRWLGERGASLRAGERVASIRLNGGSPEVDGVRYDGVIAAVAPYHVQSLLEEPELAARAAAYRYCPIATVYLRFEQSPRLPSPMMGVSGGAADWLFDREALCGETGWLAAVISAPEALPPAEALIRAVTADARRLAPWLGEPAQSKIIVEKRATFASETGLSRPGVRAKWPRIYLAGDWTHPEYPATLEGAVRSGLAAAAAAKRDLRIEQ</sequence>
<dbReference type="GO" id="GO:0016491">
    <property type="term" value="F:oxidoreductase activity"/>
    <property type="evidence" value="ECO:0007669"/>
    <property type="project" value="InterPro"/>
</dbReference>
<dbReference type="Proteomes" id="UP000237082">
    <property type="component" value="Unassembled WGS sequence"/>
</dbReference>
<dbReference type="InterPro" id="IPR036188">
    <property type="entry name" value="FAD/NAD-bd_sf"/>
</dbReference>
<dbReference type="AlphaFoldDB" id="A0A2S5DK25"/>
<comment type="caution">
    <text evidence="2">The sequence shown here is derived from an EMBL/GenBank/DDBJ whole genome shotgun (WGS) entry which is preliminary data.</text>
</comment>
<dbReference type="InterPro" id="IPR050464">
    <property type="entry name" value="Zeta_carotene_desat/Oxidored"/>
</dbReference>
<proteinExistence type="predicted"/>
<dbReference type="InterPro" id="IPR017830">
    <property type="entry name" value="SQase_HpnE"/>
</dbReference>
<evidence type="ECO:0000259" key="1">
    <source>
        <dbReference type="Pfam" id="PF01593"/>
    </source>
</evidence>
<dbReference type="RefSeq" id="WP_103901300.1">
    <property type="nucleotide sequence ID" value="NZ_PQWB01000012.1"/>
</dbReference>
<name>A0A2S5DK25_9NEIS</name>
<accession>A0A2S5DK25</accession>
<keyword evidence="3" id="KW-1185">Reference proteome</keyword>
<reference evidence="3" key="1">
    <citation type="submission" date="2018-02" db="EMBL/GenBank/DDBJ databases">
        <authorList>
            <person name="O'Hara-Hanley K."/>
            <person name="Soby S."/>
        </authorList>
    </citation>
    <scope>NUCLEOTIDE SEQUENCE [LARGE SCALE GENOMIC DNA]</scope>
    <source>
        <strain evidence="3">MWU14-2602</strain>
    </source>
</reference>
<protein>
    <submittedName>
        <fullName evidence="2">Phytoene desaturase</fullName>
    </submittedName>
</protein>
<dbReference type="InterPro" id="IPR002937">
    <property type="entry name" value="Amino_oxidase"/>
</dbReference>
<dbReference type="PANTHER" id="PTHR42923">
    <property type="entry name" value="PROTOPORPHYRINOGEN OXIDASE"/>
    <property type="match status" value="1"/>
</dbReference>
<dbReference type="SUPFAM" id="SSF51905">
    <property type="entry name" value="FAD/NAD(P)-binding domain"/>
    <property type="match status" value="1"/>
</dbReference>
<dbReference type="Pfam" id="PF01593">
    <property type="entry name" value="Amino_oxidase"/>
    <property type="match status" value="1"/>
</dbReference>
<dbReference type="PANTHER" id="PTHR42923:SF47">
    <property type="entry name" value="BLR3003 PROTEIN"/>
    <property type="match status" value="1"/>
</dbReference>
<dbReference type="Gene3D" id="3.50.50.60">
    <property type="entry name" value="FAD/NAD(P)-binding domain"/>
    <property type="match status" value="1"/>
</dbReference>
<organism evidence="2 3">
    <name type="scientific">Chromobacterium alticapitis</name>
    <dbReference type="NCBI Taxonomy" id="2073169"/>
    <lineage>
        <taxon>Bacteria</taxon>
        <taxon>Pseudomonadati</taxon>
        <taxon>Pseudomonadota</taxon>
        <taxon>Betaproteobacteria</taxon>
        <taxon>Neisseriales</taxon>
        <taxon>Chromobacteriaceae</taxon>
        <taxon>Chromobacterium</taxon>
    </lineage>
</organism>
<evidence type="ECO:0000313" key="3">
    <source>
        <dbReference type="Proteomes" id="UP000237082"/>
    </source>
</evidence>